<evidence type="ECO:0000256" key="1">
    <source>
        <dbReference type="SAM" id="Phobius"/>
    </source>
</evidence>
<accession>A0AAP2YXT0</accession>
<feature type="transmembrane region" description="Helical" evidence="1">
    <location>
        <begin position="75"/>
        <end position="97"/>
    </location>
</feature>
<comment type="caution">
    <text evidence="2">The sequence shown here is derived from an EMBL/GenBank/DDBJ whole genome shotgun (WGS) entry which is preliminary data.</text>
</comment>
<dbReference type="AlphaFoldDB" id="A0AAP2YXT0"/>
<feature type="transmembrane region" description="Helical" evidence="1">
    <location>
        <begin position="40"/>
        <end position="69"/>
    </location>
</feature>
<dbReference type="Proteomes" id="UP001320972">
    <property type="component" value="Unassembled WGS sequence"/>
</dbReference>
<name>A0AAP2YXT0_9EURY</name>
<keyword evidence="1" id="KW-0812">Transmembrane</keyword>
<evidence type="ECO:0000313" key="5">
    <source>
        <dbReference type="Proteomes" id="UP001321018"/>
    </source>
</evidence>
<sequence>MVSSTESLQILLVLGVAAAFAALVYFLFRGLQQDHETGEYHFTWAVGIVALFLLGFAPGIVGFGLYLTVERGYPIHWLVVCLLVVFVVLAILGLGVYSTSTTTVVSDESPAWIGI</sequence>
<reference evidence="2 4" key="1">
    <citation type="submission" date="2022-09" db="EMBL/GenBank/DDBJ databases">
        <title>Enrichment on poylsaccharides allowed isolation of novel metabolic and taxonomic groups of Haloarchaea.</title>
        <authorList>
            <person name="Sorokin D.Y."/>
            <person name="Elcheninov A.G."/>
            <person name="Khizhniak T.V."/>
            <person name="Kolganova T.V."/>
            <person name="Kublanov I.V."/>
        </authorList>
    </citation>
    <scope>NUCLEOTIDE SEQUENCE</scope>
    <source>
        <strain evidence="3 4">AArc-m2/3/4</strain>
        <strain evidence="2">AArc-xg1-1</strain>
    </source>
</reference>
<dbReference type="EMBL" id="JAOPKA010000003">
    <property type="protein sequence ID" value="MCU4740973.1"/>
    <property type="molecule type" value="Genomic_DNA"/>
</dbReference>
<keyword evidence="1" id="KW-0472">Membrane</keyword>
<keyword evidence="4" id="KW-1185">Reference proteome</keyword>
<evidence type="ECO:0000313" key="2">
    <source>
        <dbReference type="EMBL" id="MCU4740973.1"/>
    </source>
</evidence>
<gene>
    <name evidence="3" type="ORF">OB955_13265</name>
    <name evidence="2" type="ORF">OB960_06105</name>
</gene>
<dbReference type="Proteomes" id="UP001321018">
    <property type="component" value="Unassembled WGS sequence"/>
</dbReference>
<organism evidence="2 5">
    <name type="scientific">Natronoglomus mannanivorans</name>
    <dbReference type="NCBI Taxonomy" id="2979990"/>
    <lineage>
        <taxon>Archaea</taxon>
        <taxon>Methanobacteriati</taxon>
        <taxon>Methanobacteriota</taxon>
        <taxon>Stenosarchaea group</taxon>
        <taxon>Halobacteria</taxon>
        <taxon>Halobacteriales</taxon>
        <taxon>Natrialbaceae</taxon>
        <taxon>Natronoglomus</taxon>
    </lineage>
</organism>
<feature type="transmembrane region" description="Helical" evidence="1">
    <location>
        <begin position="6"/>
        <end position="28"/>
    </location>
</feature>
<evidence type="ECO:0000313" key="4">
    <source>
        <dbReference type="Proteomes" id="UP001320972"/>
    </source>
</evidence>
<keyword evidence="1" id="KW-1133">Transmembrane helix</keyword>
<proteinExistence type="predicted"/>
<dbReference type="RefSeq" id="WP_338002814.1">
    <property type="nucleotide sequence ID" value="NZ_JAOPKA010000003.1"/>
</dbReference>
<protein>
    <submittedName>
        <fullName evidence="2">Uncharacterized protein</fullName>
    </submittedName>
</protein>
<evidence type="ECO:0000313" key="3">
    <source>
        <dbReference type="EMBL" id="MCU4973704.1"/>
    </source>
</evidence>
<dbReference type="EMBL" id="JAOPKB010000007">
    <property type="protein sequence ID" value="MCU4973704.1"/>
    <property type="molecule type" value="Genomic_DNA"/>
</dbReference>